<protein>
    <submittedName>
        <fullName evidence="7">Leucine/isoleucine/valine transporter permease subunit</fullName>
    </submittedName>
</protein>
<feature type="transmembrane region" description="Helical" evidence="6">
    <location>
        <begin position="81"/>
        <end position="106"/>
    </location>
</feature>
<evidence type="ECO:0000313" key="7">
    <source>
        <dbReference type="EMBL" id="KNX41501.1"/>
    </source>
</evidence>
<dbReference type="EMBL" id="LGVV01000022">
    <property type="protein sequence ID" value="KNX41501.1"/>
    <property type="molecule type" value="Genomic_DNA"/>
</dbReference>
<keyword evidence="2" id="KW-1003">Cell membrane</keyword>
<sequence length="432" mass="46428">MTQRVALLYGLMGLVLIMVGLYQSWNVAFGIFNLCVISAVMALGVNMQWGYAGLFNVGVMGFTALGGLTAVLVSMPPVTEAWAVAGGDIALSVLSLVATVAAIIFARRTVPRALRLPVTLVLLVAGYFVIGYFFGPATDAIEAIDPALSGYLGGAGLPVVLAWPIGGLVAAGAGWFIGRIALGLRADYLAIATLGIAEIIIAVIKYEEWLSRGVKNVTGIPRPVPYEINLVEQDWFIGLANFFGAADIADAAGLFVKLCYAALFITVLAIIMWFAERALRSPWGRMMRAIRDNRDAAAAMGKNVKARHLQTFVLGCFTCGVAGAMLTTLEGQLTPTSYIPLRFTFLVWVMVILGGSGNNWGAVLGGFIIWFLWVQAEPFGNWFMATITWPLGEDSDLAQHLVGGAAYMRYLMMGTILLVVMRFAPKGLIPER</sequence>
<feature type="transmembrane region" description="Helical" evidence="6">
    <location>
        <begin position="155"/>
        <end position="176"/>
    </location>
</feature>
<reference evidence="8" key="1">
    <citation type="submission" date="2015-07" db="EMBL/GenBank/DDBJ databases">
        <title>Draft Genome Sequence of Roseovarius tolerans EL-164, a producer of N-Acylated Alanine Methyl Esters (NAMEs).</title>
        <authorList>
            <person name="Voget S."/>
            <person name="Bruns H."/>
            <person name="Wagner-Doebler I."/>
            <person name="Schulz S."/>
            <person name="Daniel R."/>
        </authorList>
    </citation>
    <scope>NUCLEOTIDE SEQUENCE [LARGE SCALE GENOMIC DNA]</scope>
    <source>
        <strain evidence="8">EL-164</strain>
    </source>
</reference>
<feature type="transmembrane region" description="Helical" evidence="6">
    <location>
        <begin position="407"/>
        <end position="424"/>
    </location>
</feature>
<dbReference type="Pfam" id="PF02653">
    <property type="entry name" value="BPD_transp_2"/>
    <property type="match status" value="1"/>
</dbReference>
<proteinExistence type="predicted"/>
<feature type="transmembrane region" description="Helical" evidence="6">
    <location>
        <begin position="54"/>
        <end position="75"/>
    </location>
</feature>
<feature type="transmembrane region" description="Helical" evidence="6">
    <location>
        <begin position="5"/>
        <end position="22"/>
    </location>
</feature>
<feature type="transmembrane region" description="Helical" evidence="6">
    <location>
        <begin position="360"/>
        <end position="376"/>
    </location>
</feature>
<name>A0A0L6CUV6_9RHOB</name>
<feature type="transmembrane region" description="Helical" evidence="6">
    <location>
        <begin position="309"/>
        <end position="329"/>
    </location>
</feature>
<feature type="transmembrane region" description="Helical" evidence="6">
    <location>
        <begin position="28"/>
        <end position="47"/>
    </location>
</feature>
<evidence type="ECO:0000256" key="5">
    <source>
        <dbReference type="ARBA" id="ARBA00023136"/>
    </source>
</evidence>
<feature type="transmembrane region" description="Helical" evidence="6">
    <location>
        <begin position="335"/>
        <end position="353"/>
    </location>
</feature>
<evidence type="ECO:0000256" key="4">
    <source>
        <dbReference type="ARBA" id="ARBA00022989"/>
    </source>
</evidence>
<dbReference type="GO" id="GO:0005886">
    <property type="term" value="C:plasma membrane"/>
    <property type="evidence" value="ECO:0007669"/>
    <property type="project" value="UniProtKB-SubCell"/>
</dbReference>
<feature type="transmembrane region" description="Helical" evidence="6">
    <location>
        <begin position="254"/>
        <end position="275"/>
    </location>
</feature>
<evidence type="ECO:0000256" key="3">
    <source>
        <dbReference type="ARBA" id="ARBA00022692"/>
    </source>
</evidence>
<dbReference type="CDD" id="cd06581">
    <property type="entry name" value="TM_PBP1_LivM_like"/>
    <property type="match status" value="1"/>
</dbReference>
<keyword evidence="8" id="KW-1185">Reference proteome</keyword>
<feature type="transmembrane region" description="Helical" evidence="6">
    <location>
        <begin position="113"/>
        <end position="135"/>
    </location>
</feature>
<keyword evidence="5 6" id="KW-0472">Membrane</keyword>
<gene>
    <name evidence="7" type="ORF">ROTO_19000</name>
</gene>
<evidence type="ECO:0000313" key="8">
    <source>
        <dbReference type="Proteomes" id="UP000037046"/>
    </source>
</evidence>
<evidence type="ECO:0000256" key="6">
    <source>
        <dbReference type="SAM" id="Phobius"/>
    </source>
</evidence>
<evidence type="ECO:0000256" key="1">
    <source>
        <dbReference type="ARBA" id="ARBA00004651"/>
    </source>
</evidence>
<evidence type="ECO:0000256" key="2">
    <source>
        <dbReference type="ARBA" id="ARBA00022475"/>
    </source>
</evidence>
<dbReference type="InterPro" id="IPR001851">
    <property type="entry name" value="ABC_transp_permease"/>
</dbReference>
<dbReference type="Proteomes" id="UP000037046">
    <property type="component" value="Unassembled WGS sequence"/>
</dbReference>
<keyword evidence="4 6" id="KW-1133">Transmembrane helix</keyword>
<keyword evidence="3 6" id="KW-0812">Transmembrane</keyword>
<organism evidence="7 8">
    <name type="scientific">Roseovarius tolerans</name>
    <dbReference type="NCBI Taxonomy" id="74031"/>
    <lineage>
        <taxon>Bacteria</taxon>
        <taxon>Pseudomonadati</taxon>
        <taxon>Pseudomonadota</taxon>
        <taxon>Alphaproteobacteria</taxon>
        <taxon>Rhodobacterales</taxon>
        <taxon>Roseobacteraceae</taxon>
        <taxon>Roseovarius</taxon>
    </lineage>
</organism>
<accession>A0A0L6CUV6</accession>
<dbReference type="PATRIC" id="fig|74031.6.peg.1937"/>
<dbReference type="PANTHER" id="PTHR30482:SF10">
    <property type="entry name" value="HIGH-AFFINITY BRANCHED-CHAIN AMINO ACID TRANSPORT PROTEIN BRAE"/>
    <property type="match status" value="1"/>
</dbReference>
<comment type="subcellular location">
    <subcellularLocation>
        <location evidence="1">Cell membrane</location>
        <topology evidence="1">Multi-pass membrane protein</topology>
    </subcellularLocation>
</comment>
<dbReference type="STRING" id="74031.SAMN04488077_103157"/>
<feature type="transmembrane region" description="Helical" evidence="6">
    <location>
        <begin position="188"/>
        <end position="206"/>
    </location>
</feature>
<dbReference type="InterPro" id="IPR043428">
    <property type="entry name" value="LivM-like"/>
</dbReference>
<dbReference type="GO" id="GO:0015658">
    <property type="term" value="F:branched-chain amino acid transmembrane transporter activity"/>
    <property type="evidence" value="ECO:0007669"/>
    <property type="project" value="InterPro"/>
</dbReference>
<dbReference type="AlphaFoldDB" id="A0A0L6CUV6"/>
<comment type="caution">
    <text evidence="7">The sequence shown here is derived from an EMBL/GenBank/DDBJ whole genome shotgun (WGS) entry which is preliminary data.</text>
</comment>
<dbReference type="PANTHER" id="PTHR30482">
    <property type="entry name" value="HIGH-AFFINITY BRANCHED-CHAIN AMINO ACID TRANSPORT SYSTEM PERMEASE"/>
    <property type="match status" value="1"/>
</dbReference>